<accession>A0AAD2DX98</accession>
<protein>
    <recommendedName>
        <fullName evidence="5">ATP-dependent RNA helicase Ski2/MTR4 C-terminal domain-containing protein</fullName>
    </recommendedName>
</protein>
<organism evidence="6 7">
    <name type="scientific">Fraxinus pennsylvanica</name>
    <dbReference type="NCBI Taxonomy" id="56036"/>
    <lineage>
        <taxon>Eukaryota</taxon>
        <taxon>Viridiplantae</taxon>
        <taxon>Streptophyta</taxon>
        <taxon>Embryophyta</taxon>
        <taxon>Tracheophyta</taxon>
        <taxon>Spermatophyta</taxon>
        <taxon>Magnoliopsida</taxon>
        <taxon>eudicotyledons</taxon>
        <taxon>Gunneridae</taxon>
        <taxon>Pentapetalae</taxon>
        <taxon>asterids</taxon>
        <taxon>lamiids</taxon>
        <taxon>Lamiales</taxon>
        <taxon>Oleaceae</taxon>
        <taxon>Oleeae</taxon>
        <taxon>Fraxinus</taxon>
    </lineage>
</organism>
<reference evidence="6" key="1">
    <citation type="submission" date="2023-05" db="EMBL/GenBank/DDBJ databases">
        <authorList>
            <person name="Huff M."/>
        </authorList>
    </citation>
    <scope>NUCLEOTIDE SEQUENCE</scope>
</reference>
<evidence type="ECO:0000256" key="4">
    <source>
        <dbReference type="ARBA" id="ARBA00022840"/>
    </source>
</evidence>
<dbReference type="InterPro" id="IPR050699">
    <property type="entry name" value="RNA-DNA_Helicase"/>
</dbReference>
<dbReference type="GO" id="GO:0000460">
    <property type="term" value="P:maturation of 5.8S rRNA"/>
    <property type="evidence" value="ECO:0007669"/>
    <property type="project" value="TreeGrafter"/>
</dbReference>
<evidence type="ECO:0000313" key="7">
    <source>
        <dbReference type="Proteomes" id="UP000834106"/>
    </source>
</evidence>
<proteinExistence type="predicted"/>
<keyword evidence="1" id="KW-0547">Nucleotide-binding</keyword>
<dbReference type="GO" id="GO:0005524">
    <property type="term" value="F:ATP binding"/>
    <property type="evidence" value="ECO:0007669"/>
    <property type="project" value="UniProtKB-KW"/>
</dbReference>
<keyword evidence="7" id="KW-1185">Reference proteome</keyword>
<dbReference type="GO" id="GO:0004386">
    <property type="term" value="F:helicase activity"/>
    <property type="evidence" value="ECO:0007669"/>
    <property type="project" value="UniProtKB-KW"/>
</dbReference>
<evidence type="ECO:0000259" key="5">
    <source>
        <dbReference type="SMART" id="SM01142"/>
    </source>
</evidence>
<evidence type="ECO:0000256" key="1">
    <source>
        <dbReference type="ARBA" id="ARBA00022741"/>
    </source>
</evidence>
<keyword evidence="3" id="KW-0347">Helicase</keyword>
<evidence type="ECO:0000256" key="2">
    <source>
        <dbReference type="ARBA" id="ARBA00022801"/>
    </source>
</evidence>
<name>A0AAD2DX98_9LAMI</name>
<keyword evidence="4" id="KW-0067">ATP-binding</keyword>
<dbReference type="GO" id="GO:0005634">
    <property type="term" value="C:nucleus"/>
    <property type="evidence" value="ECO:0007669"/>
    <property type="project" value="TreeGrafter"/>
</dbReference>
<sequence>MESLKRKSLEDTIEDIEAPPLKQHRENGLVSLDGSVACVHDVSYPEGYVSHALHSTMANQEDLKPAKEFPFKLDPFQSEAIRCIDHGESVMVSAHTSAARRVAKVQLECKVQIDVENFVSSFRCDIMQAVYDWAKGSKFSTIMEGTQVFEGSLIRAIRRLEEVLQQLIQAAKSIGETELETKFEEAITKIKRDIVFAASLYL</sequence>
<dbReference type="GO" id="GO:0016787">
    <property type="term" value="F:hydrolase activity"/>
    <property type="evidence" value="ECO:0007669"/>
    <property type="project" value="UniProtKB-KW"/>
</dbReference>
<dbReference type="EMBL" id="OU503045">
    <property type="protein sequence ID" value="CAI9769269.1"/>
    <property type="molecule type" value="Genomic_DNA"/>
</dbReference>
<dbReference type="Pfam" id="PF08148">
    <property type="entry name" value="DSHCT"/>
    <property type="match status" value="1"/>
</dbReference>
<keyword evidence="2" id="KW-0378">Hydrolase</keyword>
<dbReference type="PANTHER" id="PTHR12131:SF25">
    <property type="entry name" value="DEXH-BOX ATP-DEPENDENT RNA HELICASE DEXH9"/>
    <property type="match status" value="1"/>
</dbReference>
<dbReference type="SMART" id="SM01142">
    <property type="entry name" value="DSHCT"/>
    <property type="match status" value="1"/>
</dbReference>
<evidence type="ECO:0000256" key="3">
    <source>
        <dbReference type="ARBA" id="ARBA00022806"/>
    </source>
</evidence>
<dbReference type="PANTHER" id="PTHR12131">
    <property type="entry name" value="ATP-DEPENDENT RNA AND DNA HELICASE"/>
    <property type="match status" value="1"/>
</dbReference>
<dbReference type="InterPro" id="IPR012961">
    <property type="entry name" value="Ski2/MTR4_C"/>
</dbReference>
<gene>
    <name evidence="6" type="ORF">FPE_LOCUS17021</name>
</gene>
<dbReference type="Proteomes" id="UP000834106">
    <property type="component" value="Chromosome 10"/>
</dbReference>
<dbReference type="AlphaFoldDB" id="A0AAD2DX98"/>
<feature type="domain" description="ATP-dependent RNA helicase Ski2/MTR4 C-terminal" evidence="5">
    <location>
        <begin position="25"/>
        <end position="202"/>
    </location>
</feature>
<dbReference type="Gene3D" id="1.10.3380.30">
    <property type="match status" value="1"/>
</dbReference>
<evidence type="ECO:0000313" key="6">
    <source>
        <dbReference type="EMBL" id="CAI9769269.1"/>
    </source>
</evidence>